<dbReference type="Gene3D" id="3.40.50.12780">
    <property type="entry name" value="N-terminal domain of ligase-like"/>
    <property type="match status" value="1"/>
</dbReference>
<name>A0A0D2CKI2_9EURO</name>
<accession>A0A0D2CKI2</accession>
<feature type="domain" description="AMP-binding enzyme C-terminal" evidence="2">
    <location>
        <begin position="529"/>
        <end position="612"/>
    </location>
</feature>
<dbReference type="PANTHER" id="PTHR43201:SF28">
    <property type="entry name" value="ENZYME, PUTATIVE (AFU_ORTHOLOGUE AFUA_7G01530)-RELATED"/>
    <property type="match status" value="1"/>
</dbReference>
<dbReference type="CDD" id="cd05941">
    <property type="entry name" value="MCS"/>
    <property type="match status" value="1"/>
</dbReference>
<dbReference type="Pfam" id="PF00501">
    <property type="entry name" value="AMP-binding"/>
    <property type="match status" value="1"/>
</dbReference>
<dbReference type="GO" id="GO:0006631">
    <property type="term" value="P:fatty acid metabolic process"/>
    <property type="evidence" value="ECO:0007669"/>
    <property type="project" value="TreeGrafter"/>
</dbReference>
<sequence length="623" mass="67356">MGPTPPTCRLIYAANFQLRRAAGRIGAASSWTASSSSALTFPSTICKSPRGISARMASTLPSSPIFAAIANHDPKSPAIIHSASNRTFCYGSLLHDVAAAKDKLTALAGGRSLVGERIAFLAENGYDYVVTFLSILSHDAIALPLAHSHPSSELRYILENSEAALFLSTEKFQEKAKEVLKEGINHAPRLEILSKIETGALSAENVRFGSKALENGGFMLYTSGTTNRPKGVVLSMANMTAQSSSLIKAWKYSASDLLLHVLPLHHIHGTINALYTPLMAGSAIEFAYPFNADTVWQRLAAPFLPNTSPSSPDQAKRPITFLTCVPTIYNRLLATHSSLPPEMQTATRTAITPRYLRLNISGSAALPAPTKQAWTELSNGNVLLERYGMTEVGMALSCGLAFEDRVDGSVGWPLPGVEVRLVDTETGTVIEAGEETDQNGDPREGEIQLRGPTVFKEYFRNPSATAAEFVESEDGKGDWFKTGDVAIRQLVPGTGKSEQSWAHGPMYFIRGRKSVDIIKTGGEKVSALEIERELLSLPEIAEAAVVGIPNEQWGQKVAAVVVLSEKGKSGGKGGKQWGAMDMRRALKDKLANYKIPQELKVVESIPRNAMGKINKKTLVRHVF</sequence>
<dbReference type="InterPro" id="IPR000873">
    <property type="entry name" value="AMP-dep_synth/lig_dom"/>
</dbReference>
<dbReference type="GO" id="GO:0031956">
    <property type="term" value="F:medium-chain fatty acid-CoA ligase activity"/>
    <property type="evidence" value="ECO:0007669"/>
    <property type="project" value="TreeGrafter"/>
</dbReference>
<dbReference type="OrthoDB" id="2962993at2759"/>
<dbReference type="VEuPathDB" id="FungiDB:PV07_06279"/>
<dbReference type="InterPro" id="IPR045851">
    <property type="entry name" value="AMP-bd_C_sf"/>
</dbReference>
<evidence type="ECO:0000313" key="4">
    <source>
        <dbReference type="Proteomes" id="UP000054466"/>
    </source>
</evidence>
<proteinExistence type="predicted"/>
<dbReference type="InterPro" id="IPR025110">
    <property type="entry name" value="AMP-bd_C"/>
</dbReference>
<organism evidence="3 4">
    <name type="scientific">Cladophialophora immunda</name>
    <dbReference type="NCBI Taxonomy" id="569365"/>
    <lineage>
        <taxon>Eukaryota</taxon>
        <taxon>Fungi</taxon>
        <taxon>Dikarya</taxon>
        <taxon>Ascomycota</taxon>
        <taxon>Pezizomycotina</taxon>
        <taxon>Eurotiomycetes</taxon>
        <taxon>Chaetothyriomycetidae</taxon>
        <taxon>Chaetothyriales</taxon>
        <taxon>Herpotrichiellaceae</taxon>
        <taxon>Cladophialophora</taxon>
    </lineage>
</organism>
<dbReference type="GeneID" id="27345473"/>
<gene>
    <name evidence="3" type="ORF">PV07_06279</name>
</gene>
<dbReference type="InterPro" id="IPR042099">
    <property type="entry name" value="ANL_N_sf"/>
</dbReference>
<dbReference type="Proteomes" id="UP000054466">
    <property type="component" value="Unassembled WGS sequence"/>
</dbReference>
<keyword evidence="4" id="KW-1185">Reference proteome</keyword>
<dbReference type="Gene3D" id="3.30.300.30">
    <property type="match status" value="1"/>
</dbReference>
<dbReference type="STRING" id="569365.A0A0D2CKI2"/>
<dbReference type="RefSeq" id="XP_016250756.1">
    <property type="nucleotide sequence ID" value="XM_016393237.1"/>
</dbReference>
<dbReference type="EMBL" id="KN847042">
    <property type="protein sequence ID" value="KIW30540.1"/>
    <property type="molecule type" value="Genomic_DNA"/>
</dbReference>
<evidence type="ECO:0000313" key="3">
    <source>
        <dbReference type="EMBL" id="KIW30540.1"/>
    </source>
</evidence>
<protein>
    <recommendedName>
        <fullName evidence="5">AMP-dependent synthetase/ligase domain-containing protein</fullName>
    </recommendedName>
</protein>
<reference evidence="3 4" key="1">
    <citation type="submission" date="2015-01" db="EMBL/GenBank/DDBJ databases">
        <title>The Genome Sequence of Cladophialophora immunda CBS83496.</title>
        <authorList>
            <consortium name="The Broad Institute Genomics Platform"/>
            <person name="Cuomo C."/>
            <person name="de Hoog S."/>
            <person name="Gorbushina A."/>
            <person name="Stielow B."/>
            <person name="Teixiera M."/>
            <person name="Abouelleil A."/>
            <person name="Chapman S.B."/>
            <person name="Priest M."/>
            <person name="Young S.K."/>
            <person name="Wortman J."/>
            <person name="Nusbaum C."/>
            <person name="Birren B."/>
        </authorList>
    </citation>
    <scope>NUCLEOTIDE SEQUENCE [LARGE SCALE GENOMIC DNA]</scope>
    <source>
        <strain evidence="3 4">CBS 83496</strain>
    </source>
</reference>
<evidence type="ECO:0008006" key="5">
    <source>
        <dbReference type="Google" id="ProtNLM"/>
    </source>
</evidence>
<feature type="domain" description="AMP-dependent synthetase/ligase" evidence="1">
    <location>
        <begin position="68"/>
        <end position="459"/>
    </location>
</feature>
<dbReference type="AlphaFoldDB" id="A0A0D2CKI2"/>
<dbReference type="PANTHER" id="PTHR43201">
    <property type="entry name" value="ACYL-COA SYNTHETASE"/>
    <property type="match status" value="1"/>
</dbReference>
<evidence type="ECO:0000259" key="2">
    <source>
        <dbReference type="Pfam" id="PF13193"/>
    </source>
</evidence>
<dbReference type="Pfam" id="PF13193">
    <property type="entry name" value="AMP-binding_C"/>
    <property type="match status" value="1"/>
</dbReference>
<evidence type="ECO:0000259" key="1">
    <source>
        <dbReference type="Pfam" id="PF00501"/>
    </source>
</evidence>
<dbReference type="SUPFAM" id="SSF56801">
    <property type="entry name" value="Acetyl-CoA synthetase-like"/>
    <property type="match status" value="1"/>
</dbReference>